<name>A0A316AIZ5_9BACT</name>
<dbReference type="AlphaFoldDB" id="A0A316AIZ5"/>
<dbReference type="EMBL" id="QGDT01000006">
    <property type="protein sequence ID" value="PWJ57666.1"/>
    <property type="molecule type" value="Genomic_DNA"/>
</dbReference>
<keyword evidence="4" id="KW-1185">Reference proteome</keyword>
<accession>A0A316AIZ5</accession>
<evidence type="ECO:0000259" key="2">
    <source>
        <dbReference type="Pfam" id="PF26604"/>
    </source>
</evidence>
<dbReference type="Pfam" id="PF26604">
    <property type="entry name" value="CBU_0592"/>
    <property type="match status" value="1"/>
</dbReference>
<dbReference type="InterPro" id="IPR058058">
    <property type="entry name" value="CBU_0592-like"/>
</dbReference>
<evidence type="ECO:0000313" key="4">
    <source>
        <dbReference type="Proteomes" id="UP000245880"/>
    </source>
</evidence>
<feature type="transmembrane region" description="Helical" evidence="1">
    <location>
        <begin position="36"/>
        <end position="54"/>
    </location>
</feature>
<proteinExistence type="predicted"/>
<dbReference type="RefSeq" id="WP_109674824.1">
    <property type="nucleotide sequence ID" value="NZ_QGDT01000006.1"/>
</dbReference>
<comment type="caution">
    <text evidence="3">The sequence shown here is derived from an EMBL/GenBank/DDBJ whole genome shotgun (WGS) entry which is preliminary data.</text>
</comment>
<evidence type="ECO:0000313" key="3">
    <source>
        <dbReference type="EMBL" id="PWJ57666.1"/>
    </source>
</evidence>
<dbReference type="OrthoDB" id="679934at2"/>
<keyword evidence="1" id="KW-0812">Transmembrane</keyword>
<gene>
    <name evidence="3" type="ORF">CLV98_106138</name>
</gene>
<feature type="domain" description="CBU-0592-like" evidence="2">
    <location>
        <begin position="7"/>
        <end position="78"/>
    </location>
</feature>
<organism evidence="3 4">
    <name type="scientific">Dyadobacter jejuensis</name>
    <dbReference type="NCBI Taxonomy" id="1082580"/>
    <lineage>
        <taxon>Bacteria</taxon>
        <taxon>Pseudomonadati</taxon>
        <taxon>Bacteroidota</taxon>
        <taxon>Cytophagia</taxon>
        <taxon>Cytophagales</taxon>
        <taxon>Spirosomataceae</taxon>
        <taxon>Dyadobacter</taxon>
    </lineage>
</organism>
<reference evidence="3 4" key="1">
    <citation type="submission" date="2018-03" db="EMBL/GenBank/DDBJ databases">
        <title>Genomic Encyclopedia of Archaeal and Bacterial Type Strains, Phase II (KMG-II): from individual species to whole genera.</title>
        <authorList>
            <person name="Goeker M."/>
        </authorList>
    </citation>
    <scope>NUCLEOTIDE SEQUENCE [LARGE SCALE GENOMIC DNA]</scope>
    <source>
        <strain evidence="3 4">DSM 100346</strain>
    </source>
</reference>
<keyword evidence="1" id="KW-0472">Membrane</keyword>
<dbReference type="Proteomes" id="UP000245880">
    <property type="component" value="Unassembled WGS sequence"/>
</dbReference>
<feature type="transmembrane region" description="Helical" evidence="1">
    <location>
        <begin position="60"/>
        <end position="79"/>
    </location>
</feature>
<evidence type="ECO:0000256" key="1">
    <source>
        <dbReference type="SAM" id="Phobius"/>
    </source>
</evidence>
<protein>
    <recommendedName>
        <fullName evidence="2">CBU-0592-like domain-containing protein</fullName>
    </recommendedName>
</protein>
<dbReference type="NCBIfam" id="NF047864">
    <property type="entry name" value="CBU_0592_membra"/>
    <property type="match status" value="1"/>
</dbReference>
<feature type="transmembrane region" description="Helical" evidence="1">
    <location>
        <begin position="6"/>
        <end position="24"/>
    </location>
</feature>
<sequence length="84" mass="9209">MDPIIVALAGWAGVGFYVLAYFLLSIGRLDARQYNFHFLNILGAIGLIIDASAHHDLPNLVVNCIWLLIGSAAIASRYLSVRRP</sequence>
<keyword evidence="1" id="KW-1133">Transmembrane helix</keyword>